<gene>
    <name evidence="1" type="ORF">BABINDRAFT_160744</name>
</gene>
<organism evidence="1 2">
    <name type="scientific">Babjeviella inositovora NRRL Y-12698</name>
    <dbReference type="NCBI Taxonomy" id="984486"/>
    <lineage>
        <taxon>Eukaryota</taxon>
        <taxon>Fungi</taxon>
        <taxon>Dikarya</taxon>
        <taxon>Ascomycota</taxon>
        <taxon>Saccharomycotina</taxon>
        <taxon>Pichiomycetes</taxon>
        <taxon>Serinales incertae sedis</taxon>
        <taxon>Babjeviella</taxon>
    </lineage>
</organism>
<reference evidence="2" key="1">
    <citation type="submission" date="2016-05" db="EMBL/GenBank/DDBJ databases">
        <title>Comparative genomics of biotechnologically important yeasts.</title>
        <authorList>
            <consortium name="DOE Joint Genome Institute"/>
            <person name="Riley R."/>
            <person name="Haridas S."/>
            <person name="Wolfe K.H."/>
            <person name="Lopes M.R."/>
            <person name="Hittinger C.T."/>
            <person name="Goker M."/>
            <person name="Salamov A."/>
            <person name="Wisecaver J."/>
            <person name="Long T.M."/>
            <person name="Aerts A.L."/>
            <person name="Barry K."/>
            <person name="Choi C."/>
            <person name="Clum A."/>
            <person name="Coughlan A.Y."/>
            <person name="Deshpande S."/>
            <person name="Douglass A.P."/>
            <person name="Hanson S.J."/>
            <person name="Klenk H.-P."/>
            <person name="Labutti K."/>
            <person name="Lapidus A."/>
            <person name="Lindquist E."/>
            <person name="Lipzen A."/>
            <person name="Meier-Kolthoff J.P."/>
            <person name="Ohm R.A."/>
            <person name="Otillar R.P."/>
            <person name="Pangilinan J."/>
            <person name="Peng Y."/>
            <person name="Rokas A."/>
            <person name="Rosa C.A."/>
            <person name="Scheuner C."/>
            <person name="Sibirny A.A."/>
            <person name="Slot J.C."/>
            <person name="Stielow J.B."/>
            <person name="Sun H."/>
            <person name="Kurtzman C.P."/>
            <person name="Blackwell M."/>
            <person name="Grigoriev I.V."/>
            <person name="Jeffries T.W."/>
        </authorList>
    </citation>
    <scope>NUCLEOTIDE SEQUENCE [LARGE SCALE GENOMIC DNA]</scope>
    <source>
        <strain evidence="2">NRRL Y-12698</strain>
    </source>
</reference>
<dbReference type="Proteomes" id="UP000094336">
    <property type="component" value="Unassembled WGS sequence"/>
</dbReference>
<keyword evidence="2" id="KW-1185">Reference proteome</keyword>
<dbReference type="RefSeq" id="XP_018986735.1">
    <property type="nucleotide sequence ID" value="XM_019128419.1"/>
</dbReference>
<evidence type="ECO:0000313" key="1">
    <source>
        <dbReference type="EMBL" id="ODQ81407.1"/>
    </source>
</evidence>
<protein>
    <submittedName>
        <fullName evidence="1">Uncharacterized protein</fullName>
    </submittedName>
</protein>
<proteinExistence type="predicted"/>
<evidence type="ECO:0000313" key="2">
    <source>
        <dbReference type="Proteomes" id="UP000094336"/>
    </source>
</evidence>
<name>A0A1E3QWN2_9ASCO</name>
<accession>A0A1E3QWN2</accession>
<dbReference type="AlphaFoldDB" id="A0A1E3QWN2"/>
<sequence length="62" mass="6754">MNDACPPDKTIIGQSVYGLASAFVLHEDISACTQSMKPAPERPQVVFVFSYLYDATVKCSVL</sequence>
<dbReference type="EMBL" id="KV454428">
    <property type="protein sequence ID" value="ODQ81407.1"/>
    <property type="molecule type" value="Genomic_DNA"/>
</dbReference>
<dbReference type="GeneID" id="30146272"/>